<evidence type="ECO:0000313" key="2">
    <source>
        <dbReference type="Proteomes" id="UP001218188"/>
    </source>
</evidence>
<name>A0AAD6T1L2_9AGAR</name>
<dbReference type="Proteomes" id="UP001218188">
    <property type="component" value="Unassembled WGS sequence"/>
</dbReference>
<dbReference type="EMBL" id="JARJCM010000036">
    <property type="protein sequence ID" value="KAJ7037663.1"/>
    <property type="molecule type" value="Genomic_DNA"/>
</dbReference>
<keyword evidence="2" id="KW-1185">Reference proteome</keyword>
<organism evidence="1 2">
    <name type="scientific">Mycena alexandri</name>
    <dbReference type="NCBI Taxonomy" id="1745969"/>
    <lineage>
        <taxon>Eukaryota</taxon>
        <taxon>Fungi</taxon>
        <taxon>Dikarya</taxon>
        <taxon>Basidiomycota</taxon>
        <taxon>Agaricomycotina</taxon>
        <taxon>Agaricomycetes</taxon>
        <taxon>Agaricomycetidae</taxon>
        <taxon>Agaricales</taxon>
        <taxon>Marasmiineae</taxon>
        <taxon>Mycenaceae</taxon>
        <taxon>Mycena</taxon>
    </lineage>
</organism>
<accession>A0AAD6T1L2</accession>
<protein>
    <submittedName>
        <fullName evidence="1">Uncharacterized protein</fullName>
    </submittedName>
</protein>
<evidence type="ECO:0000313" key="1">
    <source>
        <dbReference type="EMBL" id="KAJ7037663.1"/>
    </source>
</evidence>
<comment type="caution">
    <text evidence="1">The sequence shown here is derived from an EMBL/GenBank/DDBJ whole genome shotgun (WGS) entry which is preliminary data.</text>
</comment>
<gene>
    <name evidence="1" type="ORF">C8F04DRAFT_1329952</name>
</gene>
<dbReference type="AlphaFoldDB" id="A0AAD6T1L2"/>
<sequence length="312" mass="35053">MTRSSSPNPPLPAIQDIVIFSHLDFEPRRYRVGEPTNLWNSPSWLAPTEAFHAPALNCWWRSTTLRRPIQCLLCDLCVVRFLRPTQPEDLERIRVYALRVRKLYGFSQHNLSAIFPPLDLDLLEDLPCNLQSLVSGGMNSQSLQLLIIPWLTELEVYSPLVSCRRPPSLAVQNTSSVGGLHSCSPAANALDVRSVQSALFHGLLAFGRNTVFLALPVLRFGAGRDDFVEVLVPTYYLMATTSPGSFDSDNETTPSDLAHDYEARARTARYCGHRIVSIEDMTDRLAPKELEQQDMAWIDCHLTHGREIPPDS</sequence>
<proteinExistence type="predicted"/>
<reference evidence="1" key="1">
    <citation type="submission" date="2023-03" db="EMBL/GenBank/DDBJ databases">
        <title>Massive genome expansion in bonnet fungi (Mycena s.s.) driven by repeated elements and novel gene families across ecological guilds.</title>
        <authorList>
            <consortium name="Lawrence Berkeley National Laboratory"/>
            <person name="Harder C.B."/>
            <person name="Miyauchi S."/>
            <person name="Viragh M."/>
            <person name="Kuo A."/>
            <person name="Thoen E."/>
            <person name="Andreopoulos B."/>
            <person name="Lu D."/>
            <person name="Skrede I."/>
            <person name="Drula E."/>
            <person name="Henrissat B."/>
            <person name="Morin E."/>
            <person name="Kohler A."/>
            <person name="Barry K."/>
            <person name="LaButti K."/>
            <person name="Morin E."/>
            <person name="Salamov A."/>
            <person name="Lipzen A."/>
            <person name="Mereny Z."/>
            <person name="Hegedus B."/>
            <person name="Baldrian P."/>
            <person name="Stursova M."/>
            <person name="Weitz H."/>
            <person name="Taylor A."/>
            <person name="Grigoriev I.V."/>
            <person name="Nagy L.G."/>
            <person name="Martin F."/>
            <person name="Kauserud H."/>
        </authorList>
    </citation>
    <scope>NUCLEOTIDE SEQUENCE</scope>
    <source>
        <strain evidence="1">CBHHK200</strain>
    </source>
</reference>